<feature type="signal peptide" evidence="1">
    <location>
        <begin position="1"/>
        <end position="21"/>
    </location>
</feature>
<feature type="chain" id="PRO_5006901203" evidence="1">
    <location>
        <begin position="22"/>
        <end position="270"/>
    </location>
</feature>
<accession>A0A0W0EW49</accession>
<sequence length="270" mass="27622">MPSFSALAIYILAAIAAASHAAPIQLSDVTIGDVAPEVDALDEAAPAFVGARAVDIPKAEAGDAVLEHVAPFTDALGARQLDILNEVAAPTTGISARCDSCMTESIVADTLSQVQPLLEKIESLKVIDIAIETLEPVLNEVIAILSGATDKVNALVGTGENAVDDVSVEELAKQVAPLINTVLGALDCVLKLTKNEDITKLLSGAAAPLGDLTHSITSLVGGGFASTILPMISNTLGPLVSQLDCADKFDFLGNLEQLAGKIVGVVPGLL</sequence>
<dbReference type="EMBL" id="LATX01002487">
    <property type="protein sequence ID" value="KTB28302.1"/>
    <property type="molecule type" value="Genomic_DNA"/>
</dbReference>
<dbReference type="Proteomes" id="UP000054988">
    <property type="component" value="Unassembled WGS sequence"/>
</dbReference>
<protein>
    <submittedName>
        <fullName evidence="2">Uncharacterized protein</fullName>
    </submittedName>
</protein>
<name>A0A0W0EW49_MONRR</name>
<gene>
    <name evidence="2" type="ORF">WG66_19132</name>
</gene>
<organism evidence="2 3">
    <name type="scientific">Moniliophthora roreri</name>
    <name type="common">Frosty pod rot fungus</name>
    <name type="synonym">Monilia roreri</name>
    <dbReference type="NCBI Taxonomy" id="221103"/>
    <lineage>
        <taxon>Eukaryota</taxon>
        <taxon>Fungi</taxon>
        <taxon>Dikarya</taxon>
        <taxon>Basidiomycota</taxon>
        <taxon>Agaricomycotina</taxon>
        <taxon>Agaricomycetes</taxon>
        <taxon>Agaricomycetidae</taxon>
        <taxon>Agaricales</taxon>
        <taxon>Marasmiineae</taxon>
        <taxon>Marasmiaceae</taxon>
        <taxon>Moniliophthora</taxon>
    </lineage>
</organism>
<dbReference type="AlphaFoldDB" id="A0A0W0EW49"/>
<evidence type="ECO:0000256" key="1">
    <source>
        <dbReference type="SAM" id="SignalP"/>
    </source>
</evidence>
<reference evidence="2 3" key="1">
    <citation type="submission" date="2015-12" db="EMBL/GenBank/DDBJ databases">
        <title>Draft genome sequence of Moniliophthora roreri, the causal agent of frosty pod rot of cacao.</title>
        <authorList>
            <person name="Aime M.C."/>
            <person name="Diaz-Valderrama J.R."/>
            <person name="Kijpornyongpan T."/>
            <person name="Phillips-Mora W."/>
        </authorList>
    </citation>
    <scope>NUCLEOTIDE SEQUENCE [LARGE SCALE GENOMIC DNA]</scope>
    <source>
        <strain evidence="2 3">MCA 2952</strain>
    </source>
</reference>
<evidence type="ECO:0000313" key="3">
    <source>
        <dbReference type="Proteomes" id="UP000054988"/>
    </source>
</evidence>
<proteinExistence type="predicted"/>
<keyword evidence="1" id="KW-0732">Signal</keyword>
<comment type="caution">
    <text evidence="2">The sequence shown here is derived from an EMBL/GenBank/DDBJ whole genome shotgun (WGS) entry which is preliminary data.</text>
</comment>
<evidence type="ECO:0000313" key="2">
    <source>
        <dbReference type="EMBL" id="KTB28302.1"/>
    </source>
</evidence>